<evidence type="ECO:0000313" key="2">
    <source>
        <dbReference type="Proteomes" id="UP001175228"/>
    </source>
</evidence>
<accession>A0AA39TZC0</accession>
<name>A0AA39TZC0_9AGAR</name>
<reference evidence="1" key="1">
    <citation type="submission" date="2023-06" db="EMBL/GenBank/DDBJ databases">
        <authorList>
            <consortium name="Lawrence Berkeley National Laboratory"/>
            <person name="Ahrendt S."/>
            <person name="Sahu N."/>
            <person name="Indic B."/>
            <person name="Wong-Bajracharya J."/>
            <person name="Merenyi Z."/>
            <person name="Ke H.-M."/>
            <person name="Monk M."/>
            <person name="Kocsube S."/>
            <person name="Drula E."/>
            <person name="Lipzen A."/>
            <person name="Balint B."/>
            <person name="Henrissat B."/>
            <person name="Andreopoulos B."/>
            <person name="Martin F.M."/>
            <person name="Harder C.B."/>
            <person name="Rigling D."/>
            <person name="Ford K.L."/>
            <person name="Foster G.D."/>
            <person name="Pangilinan J."/>
            <person name="Papanicolaou A."/>
            <person name="Barry K."/>
            <person name="LaButti K."/>
            <person name="Viragh M."/>
            <person name="Koriabine M."/>
            <person name="Yan M."/>
            <person name="Riley R."/>
            <person name="Champramary S."/>
            <person name="Plett K.L."/>
            <person name="Tsai I.J."/>
            <person name="Slot J."/>
            <person name="Sipos G."/>
            <person name="Plett J."/>
            <person name="Nagy L.G."/>
            <person name="Grigoriev I.V."/>
        </authorList>
    </citation>
    <scope>NUCLEOTIDE SEQUENCE</scope>
    <source>
        <strain evidence="1">HWK02</strain>
    </source>
</reference>
<gene>
    <name evidence="1" type="ORF">EDD18DRAFT_1032095</name>
</gene>
<dbReference type="Gene3D" id="3.60.10.10">
    <property type="entry name" value="Endonuclease/exonuclease/phosphatase"/>
    <property type="match status" value="1"/>
</dbReference>
<dbReference type="InterPro" id="IPR036691">
    <property type="entry name" value="Endo/exonu/phosph_ase_sf"/>
</dbReference>
<evidence type="ECO:0000313" key="1">
    <source>
        <dbReference type="EMBL" id="KAK0504431.1"/>
    </source>
</evidence>
<dbReference type="SUPFAM" id="SSF56219">
    <property type="entry name" value="DNase I-like"/>
    <property type="match status" value="1"/>
</dbReference>
<protein>
    <recommendedName>
        <fullName evidence="3">Endonuclease/exonuclease/phosphatase domain-containing protein</fullName>
    </recommendedName>
</protein>
<dbReference type="Proteomes" id="UP001175228">
    <property type="component" value="Unassembled WGS sequence"/>
</dbReference>
<dbReference type="EMBL" id="JAUEPU010000003">
    <property type="protein sequence ID" value="KAK0504431.1"/>
    <property type="molecule type" value="Genomic_DNA"/>
</dbReference>
<dbReference type="AlphaFoldDB" id="A0AA39TZC0"/>
<feature type="non-terminal residue" evidence="1">
    <location>
        <position position="1"/>
    </location>
</feature>
<dbReference type="PANTHER" id="PTHR19446">
    <property type="entry name" value="REVERSE TRANSCRIPTASES"/>
    <property type="match status" value="1"/>
</dbReference>
<organism evidence="1 2">
    <name type="scientific">Armillaria luteobubalina</name>
    <dbReference type="NCBI Taxonomy" id="153913"/>
    <lineage>
        <taxon>Eukaryota</taxon>
        <taxon>Fungi</taxon>
        <taxon>Dikarya</taxon>
        <taxon>Basidiomycota</taxon>
        <taxon>Agaricomycotina</taxon>
        <taxon>Agaricomycetes</taxon>
        <taxon>Agaricomycetidae</taxon>
        <taxon>Agaricales</taxon>
        <taxon>Marasmiineae</taxon>
        <taxon>Physalacriaceae</taxon>
        <taxon>Armillaria</taxon>
    </lineage>
</organism>
<feature type="non-terminal residue" evidence="1">
    <location>
        <position position="575"/>
    </location>
</feature>
<keyword evidence="2" id="KW-1185">Reference proteome</keyword>
<sequence length="575" mass="66529">VESLNMKGRGAQNAAHSKWSDINLMMKEQRISVLTLQETHLTEDYMNEVHSLFGKRLSVYFSACRNNSSGRAGVAVVLNKDLVKTENVKVTELILGRAMLIQAPWHAGSLFTWLAIYAPNNDTENKEMWEHLAQSWLDLKLPMLDSMSGDFNFVEDAIDRLPAHEDSRALVDAFRAFKKQVHLKDGWQHINPEKQDYTYMQMSGIGSRSRIDRIYILEDILKNSNQWKICDPPIGTDHQVVSVHITHAQAPYVGKGRWIMPLHLLHNKKAMREVEGIVTAWHEKYEMPKKTEPTNGTCRWCTPKGRRRYLPMKKAKMEELYARLDDTLQDKSIPEKDRLLTATLLQQHIQSIHKELSKTRQMSGIIRAKLEMEMISRYWMSMGNKKQPRDTIQELKELGSNPPSFLKHSDKMVNTAWKFYDDLQTDESFPNTMAEETVKAIKDVLTTDKKVPNDKKDALRDLLQYENILEALRQAAKGKAMGIDGLPYELWTLLYNRFMNRDHDDETEKADIVEVFLLVFNDVKVHGMVLNTGFCDGWIYPLFKKNDKRVIANYRPITLLNSNYKIMTKALADKL</sequence>
<comment type="caution">
    <text evidence="1">The sequence shown here is derived from an EMBL/GenBank/DDBJ whole genome shotgun (WGS) entry which is preliminary data.</text>
</comment>
<proteinExistence type="predicted"/>
<evidence type="ECO:0008006" key="3">
    <source>
        <dbReference type="Google" id="ProtNLM"/>
    </source>
</evidence>